<feature type="region of interest" description="Disordered" evidence="1">
    <location>
        <begin position="682"/>
        <end position="889"/>
    </location>
</feature>
<dbReference type="Pfam" id="PF00041">
    <property type="entry name" value="fn3"/>
    <property type="match status" value="2"/>
</dbReference>
<dbReference type="Gene3D" id="1.25.10.10">
    <property type="entry name" value="Leucine-rich Repeat Variant"/>
    <property type="match status" value="1"/>
</dbReference>
<dbReference type="InterPro" id="IPR036116">
    <property type="entry name" value="FN3_sf"/>
</dbReference>
<protein>
    <submittedName>
        <fullName evidence="4">Uncharacterized protein LOC110978344 isoform X1</fullName>
    </submittedName>
</protein>
<evidence type="ECO:0000256" key="1">
    <source>
        <dbReference type="SAM" id="MobiDB-lite"/>
    </source>
</evidence>
<feature type="compositionally biased region" description="Low complexity" evidence="1">
    <location>
        <begin position="1009"/>
        <end position="1026"/>
    </location>
</feature>
<dbReference type="RefSeq" id="XP_022088970.1">
    <property type="nucleotide sequence ID" value="XM_022233278.1"/>
</dbReference>
<dbReference type="Proteomes" id="UP000694845">
    <property type="component" value="Unplaced"/>
</dbReference>
<feature type="compositionally biased region" description="Basic residues" evidence="1">
    <location>
        <begin position="814"/>
        <end position="825"/>
    </location>
</feature>
<feature type="compositionally biased region" description="Polar residues" evidence="1">
    <location>
        <begin position="868"/>
        <end position="889"/>
    </location>
</feature>
<feature type="compositionally biased region" description="Basic and acidic residues" evidence="1">
    <location>
        <begin position="843"/>
        <end position="854"/>
    </location>
</feature>
<dbReference type="PANTHER" id="PTHR46957:SF3">
    <property type="entry name" value="CYTOKINE RECEPTOR"/>
    <property type="match status" value="1"/>
</dbReference>
<dbReference type="OrthoDB" id="10253954at2759"/>
<reference evidence="4" key="1">
    <citation type="submission" date="2025-08" db="UniProtKB">
        <authorList>
            <consortium name="RefSeq"/>
        </authorList>
    </citation>
    <scope>IDENTIFICATION</scope>
</reference>
<dbReference type="FunFam" id="2.60.40.10:FF:001030">
    <property type="entry name" value="Usherin"/>
    <property type="match status" value="1"/>
</dbReference>
<dbReference type="SMART" id="SM00060">
    <property type="entry name" value="FN3"/>
    <property type="match status" value="3"/>
</dbReference>
<dbReference type="AlphaFoldDB" id="A0A8B7Y9E0"/>
<dbReference type="GeneID" id="110978344"/>
<feature type="region of interest" description="Disordered" evidence="1">
    <location>
        <begin position="938"/>
        <end position="988"/>
    </location>
</feature>
<accession>A0A8B7Y9E0</accession>
<dbReference type="PANTHER" id="PTHR46957">
    <property type="entry name" value="CYTOKINE RECEPTOR"/>
    <property type="match status" value="1"/>
</dbReference>
<evidence type="ECO:0000259" key="2">
    <source>
        <dbReference type="PROSITE" id="PS50853"/>
    </source>
</evidence>
<feature type="compositionally biased region" description="Polar residues" evidence="1">
    <location>
        <begin position="786"/>
        <end position="796"/>
    </location>
</feature>
<dbReference type="Gene3D" id="2.60.40.10">
    <property type="entry name" value="Immunoglobulins"/>
    <property type="match status" value="3"/>
</dbReference>
<dbReference type="InterPro" id="IPR013783">
    <property type="entry name" value="Ig-like_fold"/>
</dbReference>
<dbReference type="InterPro" id="IPR016024">
    <property type="entry name" value="ARM-type_fold"/>
</dbReference>
<feature type="compositionally biased region" description="Polar residues" evidence="1">
    <location>
        <begin position="944"/>
        <end position="967"/>
    </location>
</feature>
<name>A0A8B7Y9E0_ACAPL</name>
<sequence length="1268" mass="139632">MSLNWRRNDYFQRLLEEGPASHSALELLVDDLHRDKAHTIGAFLDHYGSEDFLWGLVRMLSAENTRVAGNSAYIFGTVAESVEGQQRVLSLINGPHPQNILADLTNMLDYDDDESVMNAAGTLGTLAESSGGREWMLKEPCLQVTISRVTGLLNSNNLWTASNAALVLARLSIAEEGCQLMLDHSFCHQILTKLVESLGIDEAGRGMNAAFALGRLCDLETGRIRLLQHPDSEKMMSRLCSMLSSKDSGCGKNACYAISCLATSTQGHGRLLGHNNSEVMLQRLGSQLSNEDSETAWFAAMTLRTLASKRAGCLRLRNHPHVVPALQIVQCKDLSHQDLKEEVALTLELLKTLHQPRPPRLEVKGYSDIHAAWDEVTLKSGLEVTYRLYSDSDVIYEGKSLSHLVTGLRADTRYSFRLQLSTEGDDSPLSEVTLATTEESPPDAPQGLRILAVTISQLKLGWAPPEFNNGALKGYVVYNRKQQVETTTELSSIVSGLTPGTTYDLHVCAFNHKGKGPKATITATTTELGKHAPGKPNLTVRGRSEIHVTWTPPEFPLGRLHRFELTQNGKVIYSGTELSYTAHRLTPNTEYKFTVIAVTSEGKCESDAAKKKTPKDEYNVQSTAPIFFSHPVRAGEDASGKSKEKSLRTQSRHGRKRGSSARRKQSLTQSYVFWQRHLKQPISPTYTEPPSLHSSSRPSSGFSDDSSHSKTQCRPKRSVGGFEKRANKSSTTMEPVAEWSNERSSTSSSETGEEDEEDEERWPGADHLSYRTSITLRARHGKAPESASSIKTSFSGDHTGIFSEGNRFLDNPTSKHKHKGHRESKRKASTEMEHVRLTQAERSNLDEVKPEVRGHTKAHVNSKEANDHTSTNQRYSQEASALNLPKSTVHSVKTKHLADNQGNHESDPATFKLDRLLRSLKKTSTQRTVLNSHRAIVPGKESLQRTPTSVTWDPRVSSSIGSSSQLAKQDLRLDGVPPSRDTTTREIATSGKEFTLLANGQIVYRDSRSGSGTSKKSSSSSEATTAKSEKKPLREKRRTSSKTLHGEMSLQPLHQEGFIAADAPIPDIPWEGGDGSKVTNTAPPATWITQTKTALADNAIPFRSALADYSSFYQRANSIISSHRPTLKKNLAKLASYPGAFPMQHGVTAIQYEPDFPTSKPVTTNKYQFIPTQYRTQPTNLPGQTTHKRGPNTNLYDKSAYVKKLEALSQLSAGHKTGMVCHECNHPETDGLITPKAAVALKYSHRNDLSVSVGGSRTKNSPVPDIAS</sequence>
<feature type="region of interest" description="Disordered" evidence="1">
    <location>
        <begin position="622"/>
        <end position="666"/>
    </location>
</feature>
<dbReference type="SUPFAM" id="SSF49265">
    <property type="entry name" value="Fibronectin type III"/>
    <property type="match status" value="2"/>
</dbReference>
<feature type="compositionally biased region" description="Low complexity" evidence="1">
    <location>
        <begin position="690"/>
        <end position="704"/>
    </location>
</feature>
<dbReference type="GO" id="GO:0016020">
    <property type="term" value="C:membrane"/>
    <property type="evidence" value="ECO:0007669"/>
    <property type="project" value="UniProtKB-SubCell"/>
</dbReference>
<dbReference type="InterPro" id="IPR050713">
    <property type="entry name" value="RTP_Phos/Ushers"/>
</dbReference>
<dbReference type="SUPFAM" id="SSF48371">
    <property type="entry name" value="ARM repeat"/>
    <property type="match status" value="1"/>
</dbReference>
<feature type="compositionally biased region" description="Basic and acidic residues" evidence="1">
    <location>
        <begin position="826"/>
        <end position="836"/>
    </location>
</feature>
<feature type="domain" description="Fibronectin type-III" evidence="2">
    <location>
        <begin position="532"/>
        <end position="616"/>
    </location>
</feature>
<feature type="region of interest" description="Disordered" evidence="1">
    <location>
        <begin position="1005"/>
        <end position="1050"/>
    </location>
</feature>
<dbReference type="InterPro" id="IPR011989">
    <property type="entry name" value="ARM-like"/>
</dbReference>
<dbReference type="CDD" id="cd00063">
    <property type="entry name" value="FN3"/>
    <property type="match status" value="3"/>
</dbReference>
<feature type="domain" description="Fibronectin type-III" evidence="2">
    <location>
        <begin position="444"/>
        <end position="529"/>
    </location>
</feature>
<feature type="region of interest" description="Disordered" evidence="1">
    <location>
        <begin position="1175"/>
        <end position="1194"/>
    </location>
</feature>
<organism evidence="3 4">
    <name type="scientific">Acanthaster planci</name>
    <name type="common">Crown-of-thorns starfish</name>
    <dbReference type="NCBI Taxonomy" id="133434"/>
    <lineage>
        <taxon>Eukaryota</taxon>
        <taxon>Metazoa</taxon>
        <taxon>Echinodermata</taxon>
        <taxon>Eleutherozoa</taxon>
        <taxon>Asterozoa</taxon>
        <taxon>Asteroidea</taxon>
        <taxon>Valvatacea</taxon>
        <taxon>Valvatida</taxon>
        <taxon>Acanthasteridae</taxon>
        <taxon>Acanthaster</taxon>
    </lineage>
</organism>
<dbReference type="KEGG" id="aplc:110978344"/>
<feature type="compositionally biased region" description="Basic residues" evidence="1">
    <location>
        <begin position="650"/>
        <end position="665"/>
    </location>
</feature>
<feature type="compositionally biased region" description="Low complexity" evidence="1">
    <location>
        <begin position="738"/>
        <end position="750"/>
    </location>
</feature>
<evidence type="ECO:0000313" key="4">
    <source>
        <dbReference type="RefSeq" id="XP_022088970.1"/>
    </source>
</evidence>
<evidence type="ECO:0000313" key="3">
    <source>
        <dbReference type="Proteomes" id="UP000694845"/>
    </source>
</evidence>
<feature type="domain" description="Fibronectin type-III" evidence="2">
    <location>
        <begin position="355"/>
        <end position="440"/>
    </location>
</feature>
<keyword evidence="3" id="KW-1185">Reference proteome</keyword>
<proteinExistence type="predicted"/>
<feature type="compositionally biased region" description="Basic and acidic residues" evidence="1">
    <location>
        <begin position="633"/>
        <end position="647"/>
    </location>
</feature>
<dbReference type="PROSITE" id="PS50853">
    <property type="entry name" value="FN3"/>
    <property type="match status" value="3"/>
</dbReference>
<gene>
    <name evidence="4" type="primary">LOC110978344</name>
</gene>
<dbReference type="InterPro" id="IPR003961">
    <property type="entry name" value="FN3_dom"/>
</dbReference>
<feature type="compositionally biased region" description="Acidic residues" evidence="1">
    <location>
        <begin position="751"/>
        <end position="760"/>
    </location>
</feature>